<sequence length="393" mass="38831">MLAGGAFAVGTSAYVVAGLLPEISAELGVTVAAAGQLTSAFALAYAVGAPVLATLLGRWERRNLLVAALLVAAAGNLLSALAPAYPLLFAGRILTALGAAAFTPAATHAATLLSPPERRGRAVAAVFTGITLSLVVGVPAGTFLGASLGYRGVFGVVAALCLVGAVGVRTLLPTVDAPAPVGLRERLAVAADRRVLTILGITVFGLMSVLTVYTYIAPLLAESAGVTGPLLGILLVVYGIGALVGNDLGGRLTDRFGSRRPLLMTIPVVTLALATLPLTLTTVVGAAVALFVLGAGFVVNSPVQTRLIELAPTGSALVLSLNASAIYLGIGLAGLVGGAVVATLGVLALPPVGAALSVVSLGLLWIARRQEPGAADVPDAPDGGTPGSGSVAA</sequence>
<feature type="transmembrane region" description="Helical" evidence="7">
    <location>
        <begin position="261"/>
        <end position="278"/>
    </location>
</feature>
<dbReference type="GO" id="GO:0005886">
    <property type="term" value="C:plasma membrane"/>
    <property type="evidence" value="ECO:0007669"/>
    <property type="project" value="UniProtKB-SubCell"/>
</dbReference>
<evidence type="ECO:0000256" key="3">
    <source>
        <dbReference type="ARBA" id="ARBA00022692"/>
    </source>
</evidence>
<protein>
    <submittedName>
        <fullName evidence="9">MFS transporter</fullName>
    </submittedName>
</protein>
<keyword evidence="3 7" id="KW-0812">Transmembrane</keyword>
<evidence type="ECO:0000313" key="10">
    <source>
        <dbReference type="Proteomes" id="UP000505377"/>
    </source>
</evidence>
<feature type="transmembrane region" description="Helical" evidence="7">
    <location>
        <begin position="89"/>
        <end position="110"/>
    </location>
</feature>
<feature type="transmembrane region" description="Helical" evidence="7">
    <location>
        <begin position="348"/>
        <end position="367"/>
    </location>
</feature>
<dbReference type="EMBL" id="CP053564">
    <property type="protein sequence ID" value="QJY50308.1"/>
    <property type="molecule type" value="Genomic_DNA"/>
</dbReference>
<dbReference type="Pfam" id="PF07690">
    <property type="entry name" value="MFS_1"/>
    <property type="match status" value="1"/>
</dbReference>
<dbReference type="InterPro" id="IPR050189">
    <property type="entry name" value="MFS_Efflux_Transporters"/>
</dbReference>
<evidence type="ECO:0000256" key="5">
    <source>
        <dbReference type="ARBA" id="ARBA00023136"/>
    </source>
</evidence>
<accession>A0A6M6JQX6</accession>
<evidence type="ECO:0000256" key="1">
    <source>
        <dbReference type="ARBA" id="ARBA00004651"/>
    </source>
</evidence>
<dbReference type="GO" id="GO:0022857">
    <property type="term" value="F:transmembrane transporter activity"/>
    <property type="evidence" value="ECO:0007669"/>
    <property type="project" value="InterPro"/>
</dbReference>
<keyword evidence="5 7" id="KW-0472">Membrane</keyword>
<feature type="transmembrane region" description="Helical" evidence="7">
    <location>
        <begin position="228"/>
        <end position="249"/>
    </location>
</feature>
<dbReference type="PROSITE" id="PS50850">
    <property type="entry name" value="MFS"/>
    <property type="match status" value="1"/>
</dbReference>
<dbReference type="InterPro" id="IPR036259">
    <property type="entry name" value="MFS_trans_sf"/>
</dbReference>
<evidence type="ECO:0000256" key="7">
    <source>
        <dbReference type="SAM" id="Phobius"/>
    </source>
</evidence>
<organism evidence="9 10">
    <name type="scientific">Pseudonocardia broussonetiae</name>
    <dbReference type="NCBI Taxonomy" id="2736640"/>
    <lineage>
        <taxon>Bacteria</taxon>
        <taxon>Bacillati</taxon>
        <taxon>Actinomycetota</taxon>
        <taxon>Actinomycetes</taxon>
        <taxon>Pseudonocardiales</taxon>
        <taxon>Pseudonocardiaceae</taxon>
        <taxon>Pseudonocardia</taxon>
    </lineage>
</organism>
<comment type="subcellular location">
    <subcellularLocation>
        <location evidence="1">Cell membrane</location>
        <topology evidence="1">Multi-pass membrane protein</topology>
    </subcellularLocation>
</comment>
<reference evidence="9 10" key="1">
    <citation type="submission" date="2020-05" db="EMBL/GenBank/DDBJ databases">
        <authorList>
            <person name="Mo P."/>
        </authorList>
    </citation>
    <scope>NUCLEOTIDE SEQUENCE [LARGE SCALE GENOMIC DNA]</scope>
    <source>
        <strain evidence="9 10">Gen01</strain>
    </source>
</reference>
<evidence type="ECO:0000256" key="6">
    <source>
        <dbReference type="SAM" id="MobiDB-lite"/>
    </source>
</evidence>
<dbReference type="PANTHER" id="PTHR43124">
    <property type="entry name" value="PURINE EFFLUX PUMP PBUE"/>
    <property type="match status" value="1"/>
</dbReference>
<dbReference type="SUPFAM" id="SSF103473">
    <property type="entry name" value="MFS general substrate transporter"/>
    <property type="match status" value="1"/>
</dbReference>
<feature type="transmembrane region" description="Helical" evidence="7">
    <location>
        <begin position="284"/>
        <end position="303"/>
    </location>
</feature>
<keyword evidence="4 7" id="KW-1133">Transmembrane helix</keyword>
<dbReference type="Gene3D" id="1.20.1250.20">
    <property type="entry name" value="MFS general substrate transporter like domains"/>
    <property type="match status" value="2"/>
</dbReference>
<feature type="transmembrane region" description="Helical" evidence="7">
    <location>
        <begin position="315"/>
        <end position="342"/>
    </location>
</feature>
<feature type="transmembrane region" description="Helical" evidence="7">
    <location>
        <begin position="27"/>
        <end position="52"/>
    </location>
</feature>
<keyword evidence="10" id="KW-1185">Reference proteome</keyword>
<gene>
    <name evidence="9" type="ORF">HOP40_01770</name>
</gene>
<dbReference type="AlphaFoldDB" id="A0A6M6JQX6"/>
<evidence type="ECO:0000256" key="4">
    <source>
        <dbReference type="ARBA" id="ARBA00022989"/>
    </source>
</evidence>
<feature type="domain" description="Major facilitator superfamily (MFS) profile" evidence="8">
    <location>
        <begin position="1"/>
        <end position="372"/>
    </location>
</feature>
<dbReference type="InterPro" id="IPR011701">
    <property type="entry name" value="MFS"/>
</dbReference>
<dbReference type="CDD" id="cd17324">
    <property type="entry name" value="MFS_NepI_like"/>
    <property type="match status" value="1"/>
</dbReference>
<dbReference type="KEGG" id="pbro:HOP40_01770"/>
<dbReference type="InterPro" id="IPR020846">
    <property type="entry name" value="MFS_dom"/>
</dbReference>
<evidence type="ECO:0000313" key="9">
    <source>
        <dbReference type="EMBL" id="QJY50308.1"/>
    </source>
</evidence>
<feature type="transmembrane region" description="Helical" evidence="7">
    <location>
        <begin position="152"/>
        <end position="175"/>
    </location>
</feature>
<evidence type="ECO:0000259" key="8">
    <source>
        <dbReference type="PROSITE" id="PS50850"/>
    </source>
</evidence>
<dbReference type="PANTHER" id="PTHR43124:SF10">
    <property type="entry name" value="PURINE EFFLUX PUMP PBUE"/>
    <property type="match status" value="1"/>
</dbReference>
<feature type="transmembrane region" description="Helical" evidence="7">
    <location>
        <begin position="64"/>
        <end position="83"/>
    </location>
</feature>
<keyword evidence="2" id="KW-1003">Cell membrane</keyword>
<evidence type="ECO:0000256" key="2">
    <source>
        <dbReference type="ARBA" id="ARBA00022475"/>
    </source>
</evidence>
<feature type="region of interest" description="Disordered" evidence="6">
    <location>
        <begin position="373"/>
        <end position="393"/>
    </location>
</feature>
<feature type="transmembrane region" description="Helical" evidence="7">
    <location>
        <begin position="122"/>
        <end position="146"/>
    </location>
</feature>
<feature type="transmembrane region" description="Helical" evidence="7">
    <location>
        <begin position="195"/>
        <end position="216"/>
    </location>
</feature>
<dbReference type="Proteomes" id="UP000505377">
    <property type="component" value="Chromosome"/>
</dbReference>
<proteinExistence type="predicted"/>
<name>A0A6M6JQX6_9PSEU</name>